<feature type="transmembrane region" description="Helical" evidence="7">
    <location>
        <begin position="6"/>
        <end position="24"/>
    </location>
</feature>
<dbReference type="GO" id="GO:0005886">
    <property type="term" value="C:plasma membrane"/>
    <property type="evidence" value="ECO:0007669"/>
    <property type="project" value="UniProtKB-SubCell"/>
</dbReference>
<evidence type="ECO:0000256" key="3">
    <source>
        <dbReference type="ARBA" id="ARBA00022475"/>
    </source>
</evidence>
<dbReference type="Proteomes" id="UP000199149">
    <property type="component" value="Unassembled WGS sequence"/>
</dbReference>
<feature type="transmembrane region" description="Helical" evidence="7">
    <location>
        <begin position="120"/>
        <end position="139"/>
    </location>
</feature>
<evidence type="ECO:0000256" key="6">
    <source>
        <dbReference type="ARBA" id="ARBA00023136"/>
    </source>
</evidence>
<evidence type="ECO:0000256" key="7">
    <source>
        <dbReference type="SAM" id="Phobius"/>
    </source>
</evidence>
<dbReference type="EMBL" id="FOUZ01000004">
    <property type="protein sequence ID" value="SFM94907.1"/>
    <property type="molecule type" value="Genomic_DNA"/>
</dbReference>
<evidence type="ECO:0000256" key="2">
    <source>
        <dbReference type="ARBA" id="ARBA00008193"/>
    </source>
</evidence>
<evidence type="ECO:0000256" key="5">
    <source>
        <dbReference type="ARBA" id="ARBA00022989"/>
    </source>
</evidence>
<feature type="transmembrane region" description="Helical" evidence="7">
    <location>
        <begin position="61"/>
        <end position="85"/>
    </location>
</feature>
<keyword evidence="6 7" id="KW-0472">Membrane</keyword>
<protein>
    <submittedName>
        <fullName evidence="9">Uncharacterized membrane protein YeiH</fullName>
    </submittedName>
</protein>
<sequence length="203" mass="22516">MIEIQYIFELFGTVVFAISGALAADERQKHDWFGITCFAFITAIGGGTLRDLFLNSYPLVWIADMNVIYAVFAGIFLAGIFYRYFSKLRTTLMLFDTLGIALFTIVGLEKAQSLGANDFISVMMGMFTAVMGGVLRDILINKTPTIFVEEIYATACIAGGIIYLVLDSFGVDRNINFIVSGAMIAIIRIITVKFNLSLPKFYK</sequence>
<dbReference type="RefSeq" id="WP_338061006.1">
    <property type="nucleotide sequence ID" value="NZ_FOUZ01000004.1"/>
</dbReference>
<reference evidence="10" key="1">
    <citation type="submission" date="2016-10" db="EMBL/GenBank/DDBJ databases">
        <authorList>
            <person name="Varghese N."/>
            <person name="Submissions S."/>
        </authorList>
    </citation>
    <scope>NUCLEOTIDE SEQUENCE [LARGE SCALE GENOMIC DNA]</scope>
    <source>
        <strain evidence="10">XJ109</strain>
    </source>
</reference>
<evidence type="ECO:0000256" key="4">
    <source>
        <dbReference type="ARBA" id="ARBA00022692"/>
    </source>
</evidence>
<dbReference type="AlphaFoldDB" id="A0A1I4V0X0"/>
<dbReference type="Pfam" id="PF03458">
    <property type="entry name" value="Gly_transporter"/>
    <property type="match status" value="2"/>
</dbReference>
<proteinExistence type="inferred from homology"/>
<keyword evidence="3" id="KW-1003">Cell membrane</keyword>
<gene>
    <name evidence="9" type="ORF">SAMN05421738_104218</name>
</gene>
<comment type="subcellular location">
    <subcellularLocation>
        <location evidence="1">Cell membrane</location>
        <topology evidence="1">Multi-pass membrane protein</topology>
    </subcellularLocation>
</comment>
<evidence type="ECO:0000313" key="9">
    <source>
        <dbReference type="EMBL" id="SFM94907.1"/>
    </source>
</evidence>
<dbReference type="STRING" id="684065.SAMN05421738_104218"/>
<feature type="transmembrane region" description="Helical" evidence="7">
    <location>
        <begin position="151"/>
        <end position="171"/>
    </location>
</feature>
<name>A0A1I4V0X0_9FLAO</name>
<feature type="domain" description="Glycine transporter" evidence="8">
    <location>
        <begin position="7"/>
        <end position="82"/>
    </location>
</feature>
<accession>A0A1I4V0X0</accession>
<dbReference type="InterPro" id="IPR005115">
    <property type="entry name" value="Gly_transporter"/>
</dbReference>
<feature type="domain" description="Glycine transporter" evidence="8">
    <location>
        <begin position="94"/>
        <end position="166"/>
    </location>
</feature>
<keyword evidence="10" id="KW-1185">Reference proteome</keyword>
<comment type="similarity">
    <text evidence="2">Belongs to the UPF0126 family.</text>
</comment>
<evidence type="ECO:0000259" key="8">
    <source>
        <dbReference type="Pfam" id="PF03458"/>
    </source>
</evidence>
<organism evidence="9 10">
    <name type="scientific">Algoriella xinjiangensis</name>
    <dbReference type="NCBI Taxonomy" id="684065"/>
    <lineage>
        <taxon>Bacteria</taxon>
        <taxon>Pseudomonadati</taxon>
        <taxon>Bacteroidota</taxon>
        <taxon>Flavobacteriia</taxon>
        <taxon>Flavobacteriales</taxon>
        <taxon>Weeksellaceae</taxon>
        <taxon>Algoriella</taxon>
    </lineage>
</organism>
<keyword evidence="4 7" id="KW-0812">Transmembrane</keyword>
<feature type="transmembrane region" description="Helical" evidence="7">
    <location>
        <begin position="31"/>
        <end position="49"/>
    </location>
</feature>
<dbReference type="PANTHER" id="PTHR30506">
    <property type="entry name" value="INNER MEMBRANE PROTEIN"/>
    <property type="match status" value="1"/>
</dbReference>
<evidence type="ECO:0000313" key="10">
    <source>
        <dbReference type="Proteomes" id="UP000199149"/>
    </source>
</evidence>
<keyword evidence="5 7" id="KW-1133">Transmembrane helix</keyword>
<feature type="transmembrane region" description="Helical" evidence="7">
    <location>
        <begin position="177"/>
        <end position="196"/>
    </location>
</feature>
<feature type="transmembrane region" description="Helical" evidence="7">
    <location>
        <begin position="92"/>
        <end position="108"/>
    </location>
</feature>
<dbReference type="PANTHER" id="PTHR30506:SF3">
    <property type="entry name" value="UPF0126 INNER MEMBRANE PROTEIN YADS-RELATED"/>
    <property type="match status" value="1"/>
</dbReference>
<evidence type="ECO:0000256" key="1">
    <source>
        <dbReference type="ARBA" id="ARBA00004651"/>
    </source>
</evidence>